<protein>
    <submittedName>
        <fullName evidence="2">Uncharacterized protein</fullName>
    </submittedName>
</protein>
<keyword evidence="3" id="KW-1185">Reference proteome</keyword>
<feature type="region of interest" description="Disordered" evidence="1">
    <location>
        <begin position="1"/>
        <end position="37"/>
    </location>
</feature>
<reference evidence="2 3" key="1">
    <citation type="journal article" date="2021" name="Nat. Plants">
        <title>The Taxus genome provides insights into paclitaxel biosynthesis.</title>
        <authorList>
            <person name="Xiong X."/>
            <person name="Gou J."/>
            <person name="Liao Q."/>
            <person name="Li Y."/>
            <person name="Zhou Q."/>
            <person name="Bi G."/>
            <person name="Li C."/>
            <person name="Du R."/>
            <person name="Wang X."/>
            <person name="Sun T."/>
            <person name="Guo L."/>
            <person name="Liang H."/>
            <person name="Lu P."/>
            <person name="Wu Y."/>
            <person name="Zhang Z."/>
            <person name="Ro D.K."/>
            <person name="Shang Y."/>
            <person name="Huang S."/>
            <person name="Yan J."/>
        </authorList>
    </citation>
    <scope>NUCLEOTIDE SEQUENCE [LARGE SCALE GENOMIC DNA]</scope>
    <source>
        <strain evidence="2">Ta-2019</strain>
    </source>
</reference>
<evidence type="ECO:0000256" key="1">
    <source>
        <dbReference type="SAM" id="MobiDB-lite"/>
    </source>
</evidence>
<feature type="compositionally biased region" description="Polar residues" evidence="1">
    <location>
        <begin position="1"/>
        <end position="10"/>
    </location>
</feature>
<comment type="caution">
    <text evidence="2">The sequence shown here is derived from an EMBL/GenBank/DDBJ whole genome shotgun (WGS) entry which is preliminary data.</text>
</comment>
<feature type="compositionally biased region" description="Basic and acidic residues" evidence="1">
    <location>
        <begin position="18"/>
        <end position="29"/>
    </location>
</feature>
<gene>
    <name evidence="2" type="ORF">KI387_008382</name>
</gene>
<evidence type="ECO:0000313" key="3">
    <source>
        <dbReference type="Proteomes" id="UP000824469"/>
    </source>
</evidence>
<sequence length="169" mass="18628">MNQITGNFTAGDSRKRKHEGESSKRLEKLKVHKKSQIQEKANSTTIVLVSASPTSTHSTLEAPEPQGDLIVPSLNLTSFVFSPQPLRSSPLPAEKLKAQMAEFEKSLLLDNSEGDSHNTVANSDGAESEHEMVVHSVTSHSLRSNFSSWLALQTIPESREEINLEEHDL</sequence>
<accession>A0AA38CVL1</accession>
<name>A0AA38CVL1_TAXCH</name>
<dbReference type="Proteomes" id="UP000824469">
    <property type="component" value="Unassembled WGS sequence"/>
</dbReference>
<evidence type="ECO:0000313" key="2">
    <source>
        <dbReference type="EMBL" id="KAH9303978.1"/>
    </source>
</evidence>
<organism evidence="2 3">
    <name type="scientific">Taxus chinensis</name>
    <name type="common">Chinese yew</name>
    <name type="synonym">Taxus wallichiana var. chinensis</name>
    <dbReference type="NCBI Taxonomy" id="29808"/>
    <lineage>
        <taxon>Eukaryota</taxon>
        <taxon>Viridiplantae</taxon>
        <taxon>Streptophyta</taxon>
        <taxon>Embryophyta</taxon>
        <taxon>Tracheophyta</taxon>
        <taxon>Spermatophyta</taxon>
        <taxon>Pinopsida</taxon>
        <taxon>Pinidae</taxon>
        <taxon>Conifers II</taxon>
        <taxon>Cupressales</taxon>
        <taxon>Taxaceae</taxon>
        <taxon>Taxus</taxon>
    </lineage>
</organism>
<proteinExistence type="predicted"/>
<dbReference type="AlphaFoldDB" id="A0AA38CVL1"/>
<dbReference type="EMBL" id="JAHRHJ020000008">
    <property type="protein sequence ID" value="KAH9303978.1"/>
    <property type="molecule type" value="Genomic_DNA"/>
</dbReference>